<dbReference type="InterPro" id="IPR043502">
    <property type="entry name" value="DNA/RNA_pol_sf"/>
</dbReference>
<protein>
    <submittedName>
        <fullName evidence="2">Transposon Ty3-I Gag-Pol polyprotein</fullName>
    </submittedName>
</protein>
<dbReference type="Pfam" id="PF00078">
    <property type="entry name" value="RVT_1"/>
    <property type="match status" value="1"/>
</dbReference>
<keyword evidence="3" id="KW-1185">Reference proteome</keyword>
<evidence type="ECO:0000313" key="2">
    <source>
        <dbReference type="EMBL" id="KAF9761213.1"/>
    </source>
</evidence>
<name>A0A9P6KXD6_9MICR</name>
<dbReference type="PROSITE" id="PS50878">
    <property type="entry name" value="RT_POL"/>
    <property type="match status" value="1"/>
</dbReference>
<dbReference type="PANTHER" id="PTHR33064">
    <property type="entry name" value="POL PROTEIN"/>
    <property type="match status" value="1"/>
</dbReference>
<evidence type="ECO:0000259" key="1">
    <source>
        <dbReference type="PROSITE" id="PS50878"/>
    </source>
</evidence>
<dbReference type="AlphaFoldDB" id="A0A9P6KXD6"/>
<reference evidence="2 3" key="1">
    <citation type="journal article" date="2020" name="Genome Biol. Evol.">
        <title>Comparative genomics of strictly vertically transmitted, feminizing microsporidia endosymbionts of amphipod crustaceans.</title>
        <authorList>
            <person name="Cormier A."/>
            <person name="Chebbi M.A."/>
            <person name="Giraud I."/>
            <person name="Wattier R."/>
            <person name="Teixeira M."/>
            <person name="Gilbert C."/>
            <person name="Rigaud T."/>
            <person name="Cordaux R."/>
        </authorList>
    </citation>
    <scope>NUCLEOTIDE SEQUENCE [LARGE SCALE GENOMIC DNA]</scope>
    <source>
        <strain evidence="2 3">Ou3-Ou53</strain>
    </source>
</reference>
<comment type="caution">
    <text evidence="2">The sequence shown here is derived from an EMBL/GenBank/DDBJ whole genome shotgun (WGS) entry which is preliminary data.</text>
</comment>
<dbReference type="InterPro" id="IPR000477">
    <property type="entry name" value="RT_dom"/>
</dbReference>
<evidence type="ECO:0000313" key="3">
    <source>
        <dbReference type="Proteomes" id="UP000740883"/>
    </source>
</evidence>
<proteinExistence type="predicted"/>
<dbReference type="PANTHER" id="PTHR33064:SF37">
    <property type="entry name" value="RIBONUCLEASE H"/>
    <property type="match status" value="1"/>
</dbReference>
<dbReference type="EMBL" id="SBJO01000384">
    <property type="protein sequence ID" value="KAF9761213.1"/>
    <property type="molecule type" value="Genomic_DNA"/>
</dbReference>
<accession>A0A9P6KXD6</accession>
<dbReference type="InterPro" id="IPR043128">
    <property type="entry name" value="Rev_trsase/Diguanyl_cyclase"/>
</dbReference>
<dbReference type="OrthoDB" id="41323at2759"/>
<gene>
    <name evidence="2" type="primary">TY3B-I_17</name>
    <name evidence="2" type="ORF">NGRA_2788</name>
</gene>
<dbReference type="Proteomes" id="UP000740883">
    <property type="component" value="Unassembled WGS sequence"/>
</dbReference>
<dbReference type="InterPro" id="IPR051320">
    <property type="entry name" value="Viral_Replic_Matur_Polypro"/>
</dbReference>
<feature type="domain" description="Reverse transcriptase" evidence="1">
    <location>
        <begin position="1"/>
        <end position="65"/>
    </location>
</feature>
<dbReference type="Gene3D" id="3.30.70.270">
    <property type="match status" value="1"/>
</dbReference>
<sequence>MSNKLKNMPLVKIFVDDFLIFSKTKEDHEKHLKVVLEKHRNEGISVNFAKSSFRKREVVYPGKIIDKDEIRPDLSSLIKMEKIIVMYLITYKRNPEKNM</sequence>
<dbReference type="SUPFAM" id="SSF56672">
    <property type="entry name" value="DNA/RNA polymerases"/>
    <property type="match status" value="1"/>
</dbReference>
<organism evidence="2 3">
    <name type="scientific">Nosema granulosis</name>
    <dbReference type="NCBI Taxonomy" id="83296"/>
    <lineage>
        <taxon>Eukaryota</taxon>
        <taxon>Fungi</taxon>
        <taxon>Fungi incertae sedis</taxon>
        <taxon>Microsporidia</taxon>
        <taxon>Nosematidae</taxon>
        <taxon>Nosema</taxon>
    </lineage>
</organism>